<gene>
    <name evidence="2" type="ORF">ECRASSUSDP1_LOCUS834</name>
</gene>
<protein>
    <submittedName>
        <fullName evidence="2">Uncharacterized protein</fullName>
    </submittedName>
</protein>
<evidence type="ECO:0000313" key="3">
    <source>
        <dbReference type="Proteomes" id="UP001295684"/>
    </source>
</evidence>
<comment type="caution">
    <text evidence="2">The sequence shown here is derived from an EMBL/GenBank/DDBJ whole genome shotgun (WGS) entry which is preliminary data.</text>
</comment>
<evidence type="ECO:0000256" key="1">
    <source>
        <dbReference type="SAM" id="MobiDB-lite"/>
    </source>
</evidence>
<sequence length="715" mass="86557">MLNLRAKSFLKKPVLFTTAPKRKFAYIHNFHHPPAVYVNDKKHIFDWDISEYEPIVKAFLTRRWTTKREVAPKIEILTPLKGYRDSLYLQKLVPLERLLTEHHMVRAYESDSINTQYLMTIFCEEYEKNLYEAYHNKVLMNGQVPSLADYNEHEAIKKKADDLFDVFYNGDKLTSFERDIERRYLAAKFEKLSKYKKNKSERYKVRWTLSDINRFQEHDNYRMTDPEYLAKPKPIFSYFTMDDSLKHLYTYLDIKNVGRIRRFWVWLTEMRLYERSRHRNQLQAKIILQKLFQYPDTWEFVNQLEVEEDFHINHSIVNMHIWLVCTRLRDFTKNKFAEELALDLIDTFNGFTRNEIYDLDVMRKERKIESIENYLFAIRKNFDNHFYINGKTAENPYFKIDSLVWSCIYHEKVPRYSDKVYKMSEYLIKSFKYIKTLSYQDIEGGNFDWNACLTPINYEDRVIKYNIPLSEYEFQREMNSSYKVKKYHYNYRWPDELSEENLKKTFINMMANDHLYSGNEKSVKQEDLDFDALEGEAKKEMMFKLQQKLEEYGSLPTDDDNYYRDEKQGHSAISSQFEIWQKNMILPLSEQISEQHERKLKRDEIEKSQQGSSDSVFDEGVYDPNAFLDLEKYKKARKTALRNTYTTEQIEKKERQNRRIEELDKFAKGESADMKIIKRKKARSRFRPPAEEDIDDEVDDHVEIENQKKSKYRLW</sequence>
<organism evidence="2 3">
    <name type="scientific">Euplotes crassus</name>
    <dbReference type="NCBI Taxonomy" id="5936"/>
    <lineage>
        <taxon>Eukaryota</taxon>
        <taxon>Sar</taxon>
        <taxon>Alveolata</taxon>
        <taxon>Ciliophora</taxon>
        <taxon>Intramacronucleata</taxon>
        <taxon>Spirotrichea</taxon>
        <taxon>Hypotrichia</taxon>
        <taxon>Euplotida</taxon>
        <taxon>Euplotidae</taxon>
        <taxon>Moneuplotes</taxon>
    </lineage>
</organism>
<proteinExistence type="predicted"/>
<keyword evidence="3" id="KW-1185">Reference proteome</keyword>
<accession>A0AAD1U5B6</accession>
<dbReference type="Proteomes" id="UP001295684">
    <property type="component" value="Unassembled WGS sequence"/>
</dbReference>
<reference evidence="2" key="1">
    <citation type="submission" date="2023-07" db="EMBL/GenBank/DDBJ databases">
        <authorList>
            <consortium name="AG Swart"/>
            <person name="Singh M."/>
            <person name="Singh A."/>
            <person name="Seah K."/>
            <person name="Emmerich C."/>
        </authorList>
    </citation>
    <scope>NUCLEOTIDE SEQUENCE</scope>
    <source>
        <strain evidence="2">DP1</strain>
    </source>
</reference>
<evidence type="ECO:0000313" key="2">
    <source>
        <dbReference type="EMBL" id="CAI2359543.1"/>
    </source>
</evidence>
<dbReference type="AlphaFoldDB" id="A0AAD1U5B6"/>
<feature type="region of interest" description="Disordered" evidence="1">
    <location>
        <begin position="597"/>
        <end position="618"/>
    </location>
</feature>
<name>A0AAD1U5B6_EUPCR</name>
<feature type="compositionally biased region" description="Basic and acidic residues" evidence="1">
    <location>
        <begin position="597"/>
        <end position="607"/>
    </location>
</feature>
<dbReference type="EMBL" id="CAMPGE010000786">
    <property type="protein sequence ID" value="CAI2359543.1"/>
    <property type="molecule type" value="Genomic_DNA"/>
</dbReference>